<dbReference type="EMBL" id="RRYP01022025">
    <property type="protein sequence ID" value="TNV72514.1"/>
    <property type="molecule type" value="Genomic_DNA"/>
</dbReference>
<evidence type="ECO:0000256" key="1">
    <source>
        <dbReference type="SAM" id="MobiDB-lite"/>
    </source>
</evidence>
<dbReference type="AlphaFoldDB" id="A0A8J8SVS3"/>
<name>A0A8J8SVS3_HALGN</name>
<reference evidence="2" key="1">
    <citation type="submission" date="2019-06" db="EMBL/GenBank/DDBJ databases">
        <authorList>
            <person name="Zheng W."/>
        </authorList>
    </citation>
    <scope>NUCLEOTIDE SEQUENCE</scope>
    <source>
        <strain evidence="2">QDHG01</strain>
    </source>
</reference>
<keyword evidence="3" id="KW-1185">Reference proteome</keyword>
<protein>
    <submittedName>
        <fullName evidence="2">Uncharacterized protein</fullName>
    </submittedName>
</protein>
<organism evidence="2 3">
    <name type="scientific">Halteria grandinella</name>
    <dbReference type="NCBI Taxonomy" id="5974"/>
    <lineage>
        <taxon>Eukaryota</taxon>
        <taxon>Sar</taxon>
        <taxon>Alveolata</taxon>
        <taxon>Ciliophora</taxon>
        <taxon>Intramacronucleata</taxon>
        <taxon>Spirotrichea</taxon>
        <taxon>Stichotrichia</taxon>
        <taxon>Sporadotrichida</taxon>
        <taxon>Halteriidae</taxon>
        <taxon>Halteria</taxon>
    </lineage>
</organism>
<comment type="caution">
    <text evidence="2">The sequence shown here is derived from an EMBL/GenBank/DDBJ whole genome shotgun (WGS) entry which is preliminary data.</text>
</comment>
<gene>
    <name evidence="2" type="ORF">FGO68_gene4829</name>
</gene>
<accession>A0A8J8SVS3</accession>
<proteinExistence type="predicted"/>
<feature type="region of interest" description="Disordered" evidence="1">
    <location>
        <begin position="23"/>
        <end position="60"/>
    </location>
</feature>
<sequence length="151" mass="17601">MEDFFASIPKEYVDRKHSAFLKPQFPAPKNTLDAPIDSEIKEKKKKKKDPLGLQSKPAGYFSEQAKQKSFVPFLAYKLDEKKKPELHAYGKKNKNKEVKLYNQKDTIMTLRGVYQPPKAENVAKPRDVLVMDYAKIRRRLYEPLRQSTDIV</sequence>
<evidence type="ECO:0000313" key="3">
    <source>
        <dbReference type="Proteomes" id="UP000785679"/>
    </source>
</evidence>
<dbReference type="Proteomes" id="UP000785679">
    <property type="component" value="Unassembled WGS sequence"/>
</dbReference>
<evidence type="ECO:0000313" key="2">
    <source>
        <dbReference type="EMBL" id="TNV72514.1"/>
    </source>
</evidence>